<comment type="caution">
    <text evidence="4">The sequence shown here is derived from an EMBL/GenBank/DDBJ whole genome shotgun (WGS) entry which is preliminary data.</text>
</comment>
<dbReference type="EMBL" id="BNJF01000001">
    <property type="protein sequence ID" value="GHO45471.1"/>
    <property type="molecule type" value="Genomic_DNA"/>
</dbReference>
<gene>
    <name evidence="4" type="primary">icd</name>
    <name evidence="4" type="ORF">KSX_36340</name>
</gene>
<dbReference type="GO" id="GO:0051287">
    <property type="term" value="F:NAD binding"/>
    <property type="evidence" value="ECO:0007669"/>
    <property type="project" value="InterPro"/>
</dbReference>
<evidence type="ECO:0000256" key="1">
    <source>
        <dbReference type="ARBA" id="ARBA00007769"/>
    </source>
</evidence>
<evidence type="ECO:0000313" key="5">
    <source>
        <dbReference type="Proteomes" id="UP000612362"/>
    </source>
</evidence>
<dbReference type="GO" id="GO:0006102">
    <property type="term" value="P:isocitrate metabolic process"/>
    <property type="evidence" value="ECO:0007669"/>
    <property type="project" value="TreeGrafter"/>
</dbReference>
<dbReference type="GO" id="GO:0000287">
    <property type="term" value="F:magnesium ion binding"/>
    <property type="evidence" value="ECO:0007669"/>
    <property type="project" value="InterPro"/>
</dbReference>
<dbReference type="SUPFAM" id="SSF53659">
    <property type="entry name" value="Isocitrate/Isopropylmalate dehydrogenase-like"/>
    <property type="match status" value="1"/>
</dbReference>
<evidence type="ECO:0000259" key="3">
    <source>
        <dbReference type="SMART" id="SM01329"/>
    </source>
</evidence>
<dbReference type="Proteomes" id="UP000612362">
    <property type="component" value="Unassembled WGS sequence"/>
</dbReference>
<dbReference type="PROSITE" id="PS00470">
    <property type="entry name" value="IDH_IMDH"/>
    <property type="match status" value="1"/>
</dbReference>
<protein>
    <submittedName>
        <fullName evidence="4">Isocitrate dehydrogenase</fullName>
    </submittedName>
</protein>
<dbReference type="InterPro" id="IPR019818">
    <property type="entry name" value="IsoCit/isopropylmalate_DH_CS"/>
</dbReference>
<reference evidence="4" key="1">
    <citation type="submission" date="2020-10" db="EMBL/GenBank/DDBJ databases">
        <title>Taxonomic study of unclassified bacteria belonging to the class Ktedonobacteria.</title>
        <authorList>
            <person name="Yabe S."/>
            <person name="Wang C.M."/>
            <person name="Zheng Y."/>
            <person name="Sakai Y."/>
            <person name="Cavaletti L."/>
            <person name="Monciardini P."/>
            <person name="Donadio S."/>
        </authorList>
    </citation>
    <scope>NUCLEOTIDE SEQUENCE</scope>
    <source>
        <strain evidence="4">SOSP1-1</strain>
    </source>
</reference>
<dbReference type="SMART" id="SM01329">
    <property type="entry name" value="Iso_dh"/>
    <property type="match status" value="1"/>
</dbReference>
<keyword evidence="5" id="KW-1185">Reference proteome</keyword>
<evidence type="ECO:0000313" key="4">
    <source>
        <dbReference type="EMBL" id="GHO45471.1"/>
    </source>
</evidence>
<dbReference type="FunFam" id="3.40.718.10:FF:000014">
    <property type="entry name" value="Isocitrate dehydrogenase (NAD(+))"/>
    <property type="match status" value="1"/>
</dbReference>
<evidence type="ECO:0000256" key="2">
    <source>
        <dbReference type="ARBA" id="ARBA00023002"/>
    </source>
</evidence>
<comment type="similarity">
    <text evidence="1">Belongs to the isocitrate and isopropylmalate dehydrogenases family.</text>
</comment>
<feature type="domain" description="Isopropylmalate dehydrogenase-like" evidence="3">
    <location>
        <begin position="33"/>
        <end position="383"/>
    </location>
</feature>
<dbReference type="PANTHER" id="PTHR11835:SF34">
    <property type="entry name" value="ISOCITRATE DEHYDROGENASE [NAD] SUBUNIT ALPHA, MITOCHONDRIAL"/>
    <property type="match status" value="1"/>
</dbReference>
<dbReference type="PANTHER" id="PTHR11835">
    <property type="entry name" value="DECARBOXYLATING DEHYDROGENASES-ISOCITRATE, ISOPROPYLMALATE, TARTRATE"/>
    <property type="match status" value="1"/>
</dbReference>
<accession>A0A8J3HYE7</accession>
<proteinExistence type="inferred from homology"/>
<dbReference type="AlphaFoldDB" id="A0A8J3HYE7"/>
<dbReference type="GO" id="GO:0004449">
    <property type="term" value="F:isocitrate dehydrogenase (NAD+) activity"/>
    <property type="evidence" value="ECO:0007669"/>
    <property type="project" value="TreeGrafter"/>
</dbReference>
<dbReference type="Gene3D" id="3.40.718.10">
    <property type="entry name" value="Isopropylmalate Dehydrogenase"/>
    <property type="match status" value="1"/>
</dbReference>
<dbReference type="GO" id="GO:0006099">
    <property type="term" value="P:tricarboxylic acid cycle"/>
    <property type="evidence" value="ECO:0007669"/>
    <property type="project" value="TreeGrafter"/>
</dbReference>
<dbReference type="Pfam" id="PF00180">
    <property type="entry name" value="Iso_dh"/>
    <property type="match status" value="1"/>
</dbReference>
<name>A0A8J3HYE7_9CHLR</name>
<dbReference type="InterPro" id="IPR024084">
    <property type="entry name" value="IsoPropMal-DH-like_dom"/>
</dbReference>
<keyword evidence="2" id="KW-0560">Oxidoreductase</keyword>
<sequence>MLAMLVMLVFAYNLSSTFLNGKFVEEHMPMPYAVTLIPGDGTGPEITTATRRVLEATGVLFEWDVRQAGAEMLEKHGTVLPDDVIESIKQTKVGLKGPITTPVGRGQRSANVTLRKKLDLYANLRPAKTYPGLRSRYENIDLVIVRENTEDLYAGIEFQRETPEHEEVLKIIARTTGQTLDPNSALSLKYISALASRRIVKFAFDYARANGRRKVTIVHKANIMRLSDGLFLATAHEVAKEYPDIHHEDRIVDNMCMQLVQKPELYDVLVLPNLYGDIISDLSAGLIGGLGVAPGANIGSHEAVFEPVHGSAPKYAGQNKVNPMAMMFSGVMLLRHLGEREAAHRLERALTQVIAEGRYVTYDLKPRPDDPTAVGTSQVADAVIERLLRK</sequence>
<organism evidence="4 5">
    <name type="scientific">Ktedonospora formicarum</name>
    <dbReference type="NCBI Taxonomy" id="2778364"/>
    <lineage>
        <taxon>Bacteria</taxon>
        <taxon>Bacillati</taxon>
        <taxon>Chloroflexota</taxon>
        <taxon>Ktedonobacteria</taxon>
        <taxon>Ktedonobacterales</taxon>
        <taxon>Ktedonobacteraceae</taxon>
        <taxon>Ktedonospora</taxon>
    </lineage>
</organism>